<evidence type="ECO:0000313" key="1">
    <source>
        <dbReference type="EMBL" id="MBA8809139.1"/>
    </source>
</evidence>
<dbReference type="Proteomes" id="UP000540568">
    <property type="component" value="Unassembled WGS sequence"/>
</dbReference>
<gene>
    <name evidence="1" type="ORF">FHX71_003081</name>
</gene>
<reference evidence="1 2" key="1">
    <citation type="submission" date="2020-07" db="EMBL/GenBank/DDBJ databases">
        <title>Sequencing the genomes of 1000 actinobacteria strains.</title>
        <authorList>
            <person name="Klenk H.-P."/>
        </authorList>
    </citation>
    <scope>NUCLEOTIDE SEQUENCE [LARGE SCALE GENOMIC DNA]</scope>
    <source>
        <strain evidence="1 2">DSM 44121</strain>
    </source>
</reference>
<dbReference type="AlphaFoldDB" id="A0A7W3JAF2"/>
<evidence type="ECO:0000313" key="2">
    <source>
        <dbReference type="Proteomes" id="UP000540568"/>
    </source>
</evidence>
<dbReference type="RefSeq" id="WP_182617784.1">
    <property type="nucleotide sequence ID" value="NZ_BAAATF010000003.1"/>
</dbReference>
<accession>A0A7W3JAF2</accession>
<organism evidence="1 2">
    <name type="scientific">Promicromonospora sukumoe</name>
    <dbReference type="NCBI Taxonomy" id="88382"/>
    <lineage>
        <taxon>Bacteria</taxon>
        <taxon>Bacillati</taxon>
        <taxon>Actinomycetota</taxon>
        <taxon>Actinomycetes</taxon>
        <taxon>Micrococcales</taxon>
        <taxon>Promicromonosporaceae</taxon>
        <taxon>Promicromonospora</taxon>
    </lineage>
</organism>
<comment type="caution">
    <text evidence="1">The sequence shown here is derived from an EMBL/GenBank/DDBJ whole genome shotgun (WGS) entry which is preliminary data.</text>
</comment>
<proteinExistence type="predicted"/>
<keyword evidence="2" id="KW-1185">Reference proteome</keyword>
<name>A0A7W3JAF2_9MICO</name>
<sequence length="180" mass="20388">MTSSQGDAQAQTRAGLTPRGAAVFTDIAGAVGEHGVDVEDEHARWFVYWKAAPEASLRALLLEVVGEGEQLQRPVVTEVLKYVDDVEGERWVGLLAGEDREFAERRRREWALIRELETRPRTLSGETAALSPWCQRRLIERISDDVVLRDLAEHGASRKIRHMARERMRLRKLPAEHPAC</sequence>
<protein>
    <submittedName>
        <fullName evidence="1">Uncharacterized protein</fullName>
    </submittedName>
</protein>
<dbReference type="EMBL" id="JACGWV010000001">
    <property type="protein sequence ID" value="MBA8809139.1"/>
    <property type="molecule type" value="Genomic_DNA"/>
</dbReference>